<evidence type="ECO:0000256" key="1">
    <source>
        <dbReference type="ARBA" id="ARBA00004442"/>
    </source>
</evidence>
<evidence type="ECO:0000313" key="8">
    <source>
        <dbReference type="EMBL" id="UOF00060.1"/>
    </source>
</evidence>
<comment type="subcellular location">
    <subcellularLocation>
        <location evidence="1">Cell outer membrane</location>
    </subcellularLocation>
</comment>
<gene>
    <name evidence="8" type="ORF">MNR06_10140</name>
</gene>
<keyword evidence="2 4" id="KW-0472">Membrane</keyword>
<reference evidence="8" key="1">
    <citation type="submission" date="2022-03" db="EMBL/GenBank/DDBJ databases">
        <title>Genome Identification and Characterization of new species Bdellovibrio reynosense LBG001 sp. nov. from a Mexico soil sample.</title>
        <authorList>
            <person name="Camilli A."/>
            <person name="Ajao Y."/>
            <person name="Guo X."/>
        </authorList>
    </citation>
    <scope>NUCLEOTIDE SEQUENCE</scope>
    <source>
        <strain evidence="8">LBG001</strain>
    </source>
</reference>
<evidence type="ECO:0000256" key="4">
    <source>
        <dbReference type="PROSITE-ProRule" id="PRU00473"/>
    </source>
</evidence>
<sequence>MQVSLRLISAALLCLAVTACATKDKPVEVSENKEQLEQATHSAMSDKAKSDLAKSSKFSALSQNIRFDSGSAKLNSSTRRALDELASELKKSDEAFGKIRISGLADPTGIPERNQILSEQRAEAVRNYLVSKGIAKNKFETRGLGAVESDRMASDSEHARDRRVDFEIVE</sequence>
<feature type="chain" id="PRO_5045857518" evidence="6">
    <location>
        <begin position="22"/>
        <end position="170"/>
    </location>
</feature>
<dbReference type="InterPro" id="IPR050330">
    <property type="entry name" value="Bact_OuterMem_StrucFunc"/>
</dbReference>
<dbReference type="EMBL" id="CP093442">
    <property type="protein sequence ID" value="UOF00060.1"/>
    <property type="molecule type" value="Genomic_DNA"/>
</dbReference>
<keyword evidence="6" id="KW-0732">Signal</keyword>
<dbReference type="InterPro" id="IPR036737">
    <property type="entry name" value="OmpA-like_sf"/>
</dbReference>
<dbReference type="PRINTS" id="PR01021">
    <property type="entry name" value="OMPADOMAIN"/>
</dbReference>
<evidence type="ECO:0000259" key="7">
    <source>
        <dbReference type="PROSITE" id="PS51123"/>
    </source>
</evidence>
<protein>
    <submittedName>
        <fullName evidence="8">OmpA family protein</fullName>
    </submittedName>
</protein>
<evidence type="ECO:0000256" key="2">
    <source>
        <dbReference type="ARBA" id="ARBA00023136"/>
    </source>
</evidence>
<accession>A0ABY4C594</accession>
<dbReference type="PROSITE" id="PS51123">
    <property type="entry name" value="OMPA_2"/>
    <property type="match status" value="1"/>
</dbReference>
<organism evidence="8 9">
    <name type="scientific">Bdellovibrio reynosensis</name>
    <dbReference type="NCBI Taxonomy" id="2835041"/>
    <lineage>
        <taxon>Bacteria</taxon>
        <taxon>Pseudomonadati</taxon>
        <taxon>Bdellovibrionota</taxon>
        <taxon>Bdellovibrionia</taxon>
        <taxon>Bdellovibrionales</taxon>
        <taxon>Pseudobdellovibrionaceae</taxon>
        <taxon>Bdellovibrio</taxon>
    </lineage>
</organism>
<evidence type="ECO:0000256" key="3">
    <source>
        <dbReference type="ARBA" id="ARBA00023237"/>
    </source>
</evidence>
<evidence type="ECO:0000313" key="9">
    <source>
        <dbReference type="Proteomes" id="UP000830116"/>
    </source>
</evidence>
<keyword evidence="3" id="KW-0998">Cell outer membrane</keyword>
<dbReference type="RefSeq" id="WP_243535660.1">
    <property type="nucleotide sequence ID" value="NZ_CP093442.1"/>
</dbReference>
<dbReference type="SUPFAM" id="SSF103088">
    <property type="entry name" value="OmpA-like"/>
    <property type="match status" value="1"/>
</dbReference>
<name>A0ABY4C594_9BACT</name>
<keyword evidence="9" id="KW-1185">Reference proteome</keyword>
<feature type="signal peptide" evidence="6">
    <location>
        <begin position="1"/>
        <end position="21"/>
    </location>
</feature>
<dbReference type="PANTHER" id="PTHR30329">
    <property type="entry name" value="STATOR ELEMENT OF FLAGELLAR MOTOR COMPLEX"/>
    <property type="match status" value="1"/>
</dbReference>
<dbReference type="Pfam" id="PF00691">
    <property type="entry name" value="OmpA"/>
    <property type="match status" value="1"/>
</dbReference>
<dbReference type="PANTHER" id="PTHR30329:SF21">
    <property type="entry name" value="LIPOPROTEIN YIAD-RELATED"/>
    <property type="match status" value="1"/>
</dbReference>
<evidence type="ECO:0000256" key="6">
    <source>
        <dbReference type="SAM" id="SignalP"/>
    </source>
</evidence>
<dbReference type="Proteomes" id="UP000830116">
    <property type="component" value="Chromosome"/>
</dbReference>
<dbReference type="InterPro" id="IPR006665">
    <property type="entry name" value="OmpA-like"/>
</dbReference>
<dbReference type="CDD" id="cd07185">
    <property type="entry name" value="OmpA_C-like"/>
    <property type="match status" value="1"/>
</dbReference>
<proteinExistence type="predicted"/>
<feature type="domain" description="OmpA-like" evidence="7">
    <location>
        <begin position="54"/>
        <end position="170"/>
    </location>
</feature>
<feature type="region of interest" description="Disordered" evidence="5">
    <location>
        <begin position="28"/>
        <end position="48"/>
    </location>
</feature>
<evidence type="ECO:0000256" key="5">
    <source>
        <dbReference type="SAM" id="MobiDB-lite"/>
    </source>
</evidence>
<dbReference type="PROSITE" id="PS51257">
    <property type="entry name" value="PROKAR_LIPOPROTEIN"/>
    <property type="match status" value="1"/>
</dbReference>
<dbReference type="InterPro" id="IPR006664">
    <property type="entry name" value="OMP_bac"/>
</dbReference>
<dbReference type="Gene3D" id="3.30.1330.60">
    <property type="entry name" value="OmpA-like domain"/>
    <property type="match status" value="1"/>
</dbReference>